<gene>
    <name evidence="2" type="ORF">J1N35_013863</name>
</gene>
<dbReference type="EMBL" id="JAIQCV010000005">
    <property type="protein sequence ID" value="KAH1096942.1"/>
    <property type="molecule type" value="Genomic_DNA"/>
</dbReference>
<feature type="region of interest" description="Disordered" evidence="1">
    <location>
        <begin position="42"/>
        <end position="77"/>
    </location>
</feature>
<sequence length="112" mass="13003">MGKEQVTTIRRREGSIRLPPVQERRILEGKEQLKVIGLCLGKVLGNPKNPTQEENKEDFEDLQENPQPAKIKPEPDEAVKSVAELEKERIMEYALTRVPFPLRLEDKLKWDE</sequence>
<evidence type="ECO:0000313" key="2">
    <source>
        <dbReference type="EMBL" id="KAH1096942.1"/>
    </source>
</evidence>
<evidence type="ECO:0000313" key="3">
    <source>
        <dbReference type="Proteomes" id="UP000828251"/>
    </source>
</evidence>
<keyword evidence="3" id="KW-1185">Reference proteome</keyword>
<feature type="non-terminal residue" evidence="2">
    <location>
        <position position="112"/>
    </location>
</feature>
<evidence type="ECO:0000256" key="1">
    <source>
        <dbReference type="SAM" id="MobiDB-lite"/>
    </source>
</evidence>
<organism evidence="2 3">
    <name type="scientific">Gossypium stocksii</name>
    <dbReference type="NCBI Taxonomy" id="47602"/>
    <lineage>
        <taxon>Eukaryota</taxon>
        <taxon>Viridiplantae</taxon>
        <taxon>Streptophyta</taxon>
        <taxon>Embryophyta</taxon>
        <taxon>Tracheophyta</taxon>
        <taxon>Spermatophyta</taxon>
        <taxon>Magnoliopsida</taxon>
        <taxon>eudicotyledons</taxon>
        <taxon>Gunneridae</taxon>
        <taxon>Pentapetalae</taxon>
        <taxon>rosids</taxon>
        <taxon>malvids</taxon>
        <taxon>Malvales</taxon>
        <taxon>Malvaceae</taxon>
        <taxon>Malvoideae</taxon>
        <taxon>Gossypium</taxon>
    </lineage>
</organism>
<dbReference type="Proteomes" id="UP000828251">
    <property type="component" value="Unassembled WGS sequence"/>
</dbReference>
<accession>A0A9D3VTF2</accession>
<reference evidence="2 3" key="1">
    <citation type="journal article" date="2021" name="Plant Biotechnol. J.">
        <title>Multi-omics assisted identification of the key and species-specific regulatory components of drought-tolerant mechanisms in Gossypium stocksii.</title>
        <authorList>
            <person name="Yu D."/>
            <person name="Ke L."/>
            <person name="Zhang D."/>
            <person name="Wu Y."/>
            <person name="Sun Y."/>
            <person name="Mei J."/>
            <person name="Sun J."/>
            <person name="Sun Y."/>
        </authorList>
    </citation>
    <scope>NUCLEOTIDE SEQUENCE [LARGE SCALE GENOMIC DNA]</scope>
    <source>
        <strain evidence="3">cv. E1</strain>
        <tissue evidence="2">Leaf</tissue>
    </source>
</reference>
<proteinExistence type="predicted"/>
<protein>
    <submittedName>
        <fullName evidence="2">Uncharacterized protein</fullName>
    </submittedName>
</protein>
<dbReference type="AlphaFoldDB" id="A0A9D3VTF2"/>
<name>A0A9D3VTF2_9ROSI</name>
<comment type="caution">
    <text evidence="2">The sequence shown here is derived from an EMBL/GenBank/DDBJ whole genome shotgun (WGS) entry which is preliminary data.</text>
</comment>